<keyword evidence="5" id="KW-0472">Membrane</keyword>
<comment type="caution">
    <text evidence="7">The sequence shown here is derived from an EMBL/GenBank/DDBJ whole genome shotgun (WGS) entry which is preliminary data.</text>
</comment>
<dbReference type="InterPro" id="IPR027417">
    <property type="entry name" value="P-loop_NTPase"/>
</dbReference>
<dbReference type="InterPro" id="IPR045076">
    <property type="entry name" value="MutS"/>
</dbReference>
<reference evidence="7" key="1">
    <citation type="submission" date="2024-01" db="EMBL/GenBank/DDBJ databases">
        <title>Unpublished Manusciprt.</title>
        <authorList>
            <person name="Duman M."/>
            <person name="Valdes E.G."/>
            <person name="Ajmi N."/>
            <person name="Altun S."/>
            <person name="Saticioglu I.B."/>
        </authorList>
    </citation>
    <scope>NUCLEOTIDE SEQUENCE</scope>
    <source>
        <strain evidence="7">137P</strain>
    </source>
</reference>
<evidence type="ECO:0000256" key="5">
    <source>
        <dbReference type="SAM" id="Phobius"/>
    </source>
</evidence>
<evidence type="ECO:0000259" key="6">
    <source>
        <dbReference type="SMART" id="SM00534"/>
    </source>
</evidence>
<evidence type="ECO:0000256" key="1">
    <source>
        <dbReference type="ARBA" id="ARBA00022741"/>
    </source>
</evidence>
<organism evidence="7 8">
    <name type="scientific">Pseudomonas carassii</name>
    <dbReference type="NCBI Taxonomy" id="3115855"/>
    <lineage>
        <taxon>Bacteria</taxon>
        <taxon>Pseudomonadati</taxon>
        <taxon>Pseudomonadota</taxon>
        <taxon>Gammaproteobacteria</taxon>
        <taxon>Pseudomonadales</taxon>
        <taxon>Pseudomonadaceae</taxon>
        <taxon>Pseudomonas</taxon>
    </lineage>
</organism>
<keyword evidence="3" id="KW-0238">DNA-binding</keyword>
<dbReference type="PANTHER" id="PTHR11361:SF99">
    <property type="entry name" value="DNA MISMATCH REPAIR PROTEIN"/>
    <property type="match status" value="1"/>
</dbReference>
<feature type="region of interest" description="Disordered" evidence="4">
    <location>
        <begin position="1"/>
        <end position="38"/>
    </location>
</feature>
<dbReference type="Pfam" id="PF00488">
    <property type="entry name" value="MutS_V"/>
    <property type="match status" value="1"/>
</dbReference>
<accession>A0ABU7HE31</accession>
<feature type="transmembrane region" description="Helical" evidence="5">
    <location>
        <begin position="80"/>
        <end position="97"/>
    </location>
</feature>
<sequence>MSQKCSISSSPANVASSAPSPSQKRNRQALRDDFTARSSRHRQQVVRLSARLRKTEWARLLVFLAMPTLAWHGYENGFAPWLWLAFGGCLVLFVALVRRHAGLRERIAHQQHRDTLNQWALARLDRRFDDLPACPASLRPLFDKQDLDINLFGPASLGQLLFSQSTSLGDERIAAWLTLPATTAQLAERQAAIAELAERRSLRQALAAHALQINARGYGLGRLAAWVVRVDAGVFPPAQVVLGLLATLASLGGVVAVLAGVVPPLALLACIVVNLMFYGWRAKAWHKVFDGADDTADALGGLSDWLALAVAQRFDSPGLSRQVARLQADGRAPAAAIRQLDGILGYARLRHNPTVSVFAQALLLWDFHCARALARWKREQCRRLPEWLEVVAELEALAAFAGLADENPGWCRAEAIGEAEIHAEAACHPLIHPERVVANPIELVPGRVTVITGSNMSGKTTYMRTVALNLRLAQAGSVVAARHFAFGRMRMVSSISVSDSLEQGLSYFMSEVMQVKAVIDTVRQAAEPVLYLLDELLKGTNEKERNLAIIEILRTLCAHQALGMLTTHNVALATAPELQGLGRNIYFEEGFEEGEAQVLRFNYQLRHGISRNTNAIRLLRSMGVLKGD</sequence>
<keyword evidence="5" id="KW-0812">Transmembrane</keyword>
<evidence type="ECO:0000313" key="8">
    <source>
        <dbReference type="Proteomes" id="UP001354227"/>
    </source>
</evidence>
<keyword evidence="8" id="KW-1185">Reference proteome</keyword>
<feature type="compositionally biased region" description="Low complexity" evidence="4">
    <location>
        <begin position="1"/>
        <end position="22"/>
    </location>
</feature>
<dbReference type="PANTHER" id="PTHR11361">
    <property type="entry name" value="DNA MISMATCH REPAIR PROTEIN MUTS FAMILY MEMBER"/>
    <property type="match status" value="1"/>
</dbReference>
<gene>
    <name evidence="7" type="ORF">V0R62_16210</name>
</gene>
<dbReference type="SMART" id="SM00534">
    <property type="entry name" value="MUTSac"/>
    <property type="match status" value="1"/>
</dbReference>
<dbReference type="InterPro" id="IPR000432">
    <property type="entry name" value="DNA_mismatch_repair_MutS_C"/>
</dbReference>
<proteinExistence type="predicted"/>
<dbReference type="RefSeq" id="WP_330104478.1">
    <property type="nucleotide sequence ID" value="NZ_JAZDCT010000021.1"/>
</dbReference>
<evidence type="ECO:0000313" key="7">
    <source>
        <dbReference type="EMBL" id="MEE1889208.1"/>
    </source>
</evidence>
<name>A0ABU7HE31_9PSED</name>
<dbReference type="Gene3D" id="3.40.50.300">
    <property type="entry name" value="P-loop containing nucleotide triphosphate hydrolases"/>
    <property type="match status" value="1"/>
</dbReference>
<evidence type="ECO:0000256" key="4">
    <source>
        <dbReference type="SAM" id="MobiDB-lite"/>
    </source>
</evidence>
<protein>
    <recommendedName>
        <fullName evidence="6">DNA mismatch repair proteins mutS family domain-containing protein</fullName>
    </recommendedName>
</protein>
<dbReference type="EMBL" id="JAZDCT010000021">
    <property type="protein sequence ID" value="MEE1889208.1"/>
    <property type="molecule type" value="Genomic_DNA"/>
</dbReference>
<dbReference type="SUPFAM" id="SSF52540">
    <property type="entry name" value="P-loop containing nucleoside triphosphate hydrolases"/>
    <property type="match status" value="1"/>
</dbReference>
<evidence type="ECO:0000256" key="2">
    <source>
        <dbReference type="ARBA" id="ARBA00022840"/>
    </source>
</evidence>
<feature type="domain" description="DNA mismatch repair proteins mutS family" evidence="6">
    <location>
        <begin position="446"/>
        <end position="626"/>
    </location>
</feature>
<keyword evidence="1" id="KW-0547">Nucleotide-binding</keyword>
<feature type="transmembrane region" description="Helical" evidence="5">
    <location>
        <begin position="57"/>
        <end position="74"/>
    </location>
</feature>
<evidence type="ECO:0000256" key="3">
    <source>
        <dbReference type="ARBA" id="ARBA00023125"/>
    </source>
</evidence>
<dbReference type="Proteomes" id="UP001354227">
    <property type="component" value="Unassembled WGS sequence"/>
</dbReference>
<keyword evidence="5" id="KW-1133">Transmembrane helix</keyword>
<keyword evidence="2" id="KW-0067">ATP-binding</keyword>